<dbReference type="AlphaFoldDB" id="A0A1I9G599"/>
<evidence type="ECO:0000313" key="1">
    <source>
        <dbReference type="EMBL" id="CDQ00805.1"/>
    </source>
</evidence>
<sequence>MHSAHKYVYNNKIVLQGKEGVDIHCFKSSGKAIK</sequence>
<dbReference type="EMBL" id="LN857014">
    <property type="protein sequence ID" value="CDQ00805.1"/>
    <property type="molecule type" value="Genomic_DNA"/>
</dbReference>
<proteinExistence type="predicted"/>
<name>A0A1I9G599_BRUMA</name>
<organism evidence="1">
    <name type="scientific">Brugia malayi</name>
    <name type="common">Filarial nematode worm</name>
    <dbReference type="NCBI Taxonomy" id="6279"/>
    <lineage>
        <taxon>Eukaryota</taxon>
        <taxon>Metazoa</taxon>
        <taxon>Ecdysozoa</taxon>
        <taxon>Nematoda</taxon>
        <taxon>Chromadorea</taxon>
        <taxon>Rhabditida</taxon>
        <taxon>Spirurina</taxon>
        <taxon>Spiruromorpha</taxon>
        <taxon>Filarioidea</taxon>
        <taxon>Onchocercidae</taxon>
        <taxon>Brugia</taxon>
    </lineage>
</organism>
<reference evidence="1" key="2">
    <citation type="submission" date="2012-12" db="EMBL/GenBank/DDBJ databases">
        <authorList>
            <consortium name="WormBase Consortium"/>
            <person name="Ghedin E."/>
            <person name="Paulini M."/>
        </authorList>
    </citation>
    <scope>NUCLEOTIDE SEQUENCE</scope>
    <source>
        <strain evidence="1">FR3</strain>
    </source>
</reference>
<protein>
    <submittedName>
        <fullName evidence="1">Bm14294</fullName>
    </submittedName>
</protein>
<accession>A0A1I9G599</accession>
<gene>
    <name evidence="1" type="primary">Bm14294</name>
    <name evidence="1" type="ORF">BM_Bm14294</name>
</gene>
<reference evidence="1" key="1">
    <citation type="journal article" date="2007" name="Science">
        <title>Draft genome of the filarial nematode parasite Brugia malayi.</title>
        <authorList>
            <person name="Ghedin E."/>
            <person name="Wang S."/>
            <person name="Spiro D."/>
            <person name="Caler E."/>
            <person name="Zhao Q."/>
            <person name="Crabtree J."/>
            <person name="Allen J.E."/>
            <person name="Delcher A.L."/>
            <person name="Guiliano D.B."/>
            <person name="Miranda-Saavedra D."/>
            <person name="Angiuoli S.V."/>
            <person name="Creasy T."/>
            <person name="Amedeo P."/>
            <person name="Haas B."/>
            <person name="El-Sayed N.M."/>
            <person name="Wortman J.R."/>
            <person name="Feldblyum T."/>
            <person name="Tallon L."/>
            <person name="Schatz M."/>
            <person name="Shumway M."/>
            <person name="Koo H."/>
            <person name="Salzberg S.L."/>
            <person name="Schobel S."/>
            <person name="Pertea M."/>
            <person name="Pop M."/>
            <person name="White O."/>
            <person name="Barton G.J."/>
            <person name="Carlow C.K."/>
            <person name="Crawford M.J."/>
            <person name="Daub J."/>
            <person name="Dimmic M.W."/>
            <person name="Estes C.F."/>
            <person name="Foster J.M."/>
            <person name="Ganatra M."/>
            <person name="Gregory W.F."/>
            <person name="Johnson N.M."/>
            <person name="Jin J."/>
            <person name="Komuniecki R."/>
            <person name="Korf I."/>
            <person name="Kumar S."/>
            <person name="Laney S."/>
            <person name="Li B.W."/>
            <person name="Li W."/>
            <person name="Lindblom T.H."/>
            <person name="Lustigman S."/>
            <person name="Ma D."/>
            <person name="Maina C.V."/>
            <person name="Martin D.M."/>
            <person name="McCarter J.P."/>
            <person name="McReynolds L."/>
            <person name="Mitreva M."/>
            <person name="Nutman T.B."/>
            <person name="Parkinson J."/>
            <person name="Peregrin-Alvarez J.M."/>
            <person name="Poole C."/>
            <person name="Ren Q."/>
            <person name="Saunders L."/>
            <person name="Sluder A.E."/>
            <person name="Smith K."/>
            <person name="Stanke M."/>
            <person name="Unnasch T.R."/>
            <person name="Ware J."/>
            <person name="Wei A.D."/>
            <person name="Weil G."/>
            <person name="Williams D.J."/>
            <person name="Zhang Y."/>
            <person name="Williams S.A."/>
            <person name="Fraser-Liggett C."/>
            <person name="Slatko B."/>
            <person name="Blaxter M.L."/>
            <person name="Scott A.L."/>
        </authorList>
    </citation>
    <scope>NUCLEOTIDE SEQUENCE</scope>
    <source>
        <strain evidence="1">FR3</strain>
    </source>
</reference>